<keyword evidence="3" id="KW-1003">Cell membrane</keyword>
<feature type="transmembrane region" description="Helical" evidence="7">
    <location>
        <begin position="255"/>
        <end position="276"/>
    </location>
</feature>
<feature type="transmembrane region" description="Helical" evidence="7">
    <location>
        <begin position="308"/>
        <end position="329"/>
    </location>
</feature>
<dbReference type="CDD" id="cd06261">
    <property type="entry name" value="TM_PBP2"/>
    <property type="match status" value="1"/>
</dbReference>
<evidence type="ECO:0000256" key="5">
    <source>
        <dbReference type="ARBA" id="ARBA00022989"/>
    </source>
</evidence>
<sequence length="344" mass="37779">MKGGFIIFLIRRIINAIVTIFLLIVLLFILLHIIAPNPLTLAKIYSGNPHPTYAQLLVVEKEYGLNKPLYVQIITYIWNLLHGNLGEDPIYKVPVINLLSKYIPRTLEITIPATILSVIMGLISGAIAASNRGKGLDYFLRGVYLVTWASPTFLIATVFQLAVAYYLKLLPPYGIVNPALTPPPNTTGFPLLNALLAGDWPYFISVLRHMILPVVSLAVANFGIVTRISRASMLVNMNADYAKLSLMKGLSRRKVVYGVVLRNASIPIVTLIALLFGSSMAGSVAVEDIFQYHGMGWFITNSLLNLDYVGIISTTIIVAISVITANLIADIMYGILDPRVRVIG</sequence>
<evidence type="ECO:0000313" key="9">
    <source>
        <dbReference type="EMBL" id="BDB99410.1"/>
    </source>
</evidence>
<dbReference type="InterPro" id="IPR035906">
    <property type="entry name" value="MetI-like_sf"/>
</dbReference>
<dbReference type="KEGG" id="scas:SACC_24270"/>
<dbReference type="Gene3D" id="1.10.3720.10">
    <property type="entry name" value="MetI-like"/>
    <property type="match status" value="1"/>
</dbReference>
<comment type="subcellular location">
    <subcellularLocation>
        <location evidence="1 7">Cell membrane</location>
        <topology evidence="1 7">Multi-pass membrane protein</topology>
    </subcellularLocation>
</comment>
<dbReference type="AlphaFoldDB" id="A0AAQ4CUC9"/>
<dbReference type="PROSITE" id="PS50928">
    <property type="entry name" value="ABC_TM1"/>
    <property type="match status" value="1"/>
</dbReference>
<evidence type="ECO:0000256" key="7">
    <source>
        <dbReference type="RuleBase" id="RU363032"/>
    </source>
</evidence>
<feature type="transmembrane region" description="Helical" evidence="7">
    <location>
        <begin position="200"/>
        <end position="224"/>
    </location>
</feature>
<comment type="similarity">
    <text evidence="7">Belongs to the binding-protein-dependent transport system permease family.</text>
</comment>
<dbReference type="GO" id="GO:0005886">
    <property type="term" value="C:plasma membrane"/>
    <property type="evidence" value="ECO:0007669"/>
    <property type="project" value="UniProtKB-SubCell"/>
</dbReference>
<evidence type="ECO:0000256" key="3">
    <source>
        <dbReference type="ARBA" id="ARBA00022475"/>
    </source>
</evidence>
<protein>
    <submittedName>
        <fullName evidence="9">Peptide ABC transporter permease</fullName>
    </submittedName>
</protein>
<evidence type="ECO:0000256" key="1">
    <source>
        <dbReference type="ARBA" id="ARBA00004651"/>
    </source>
</evidence>
<feature type="transmembrane region" description="Helical" evidence="7">
    <location>
        <begin position="142"/>
        <end position="167"/>
    </location>
</feature>
<dbReference type="Pfam" id="PF00528">
    <property type="entry name" value="BPD_transp_1"/>
    <property type="match status" value="1"/>
</dbReference>
<feature type="transmembrane region" description="Helical" evidence="7">
    <location>
        <begin position="109"/>
        <end position="130"/>
    </location>
</feature>
<dbReference type="SUPFAM" id="SSF161098">
    <property type="entry name" value="MetI-like"/>
    <property type="match status" value="1"/>
</dbReference>
<proteinExistence type="inferred from homology"/>
<dbReference type="EMBL" id="AP025226">
    <property type="protein sequence ID" value="BDB99410.1"/>
    <property type="molecule type" value="Genomic_DNA"/>
</dbReference>
<dbReference type="Proteomes" id="UP001319921">
    <property type="component" value="Chromosome"/>
</dbReference>
<evidence type="ECO:0000256" key="6">
    <source>
        <dbReference type="ARBA" id="ARBA00023136"/>
    </source>
</evidence>
<evidence type="ECO:0000259" key="8">
    <source>
        <dbReference type="PROSITE" id="PS50928"/>
    </source>
</evidence>
<keyword evidence="2 7" id="KW-0813">Transport</keyword>
<evidence type="ECO:0000256" key="2">
    <source>
        <dbReference type="ARBA" id="ARBA00022448"/>
    </source>
</evidence>
<keyword evidence="10" id="KW-1185">Reference proteome</keyword>
<name>A0AAQ4CUC9_9CREN</name>
<evidence type="ECO:0000256" key="4">
    <source>
        <dbReference type="ARBA" id="ARBA00022692"/>
    </source>
</evidence>
<dbReference type="PANTHER" id="PTHR43163">
    <property type="entry name" value="DIPEPTIDE TRANSPORT SYSTEM PERMEASE PROTEIN DPPB-RELATED"/>
    <property type="match status" value="1"/>
</dbReference>
<accession>A0AAQ4CUC9</accession>
<feature type="transmembrane region" description="Helical" evidence="7">
    <location>
        <begin position="12"/>
        <end position="35"/>
    </location>
</feature>
<evidence type="ECO:0000313" key="10">
    <source>
        <dbReference type="Proteomes" id="UP001319921"/>
    </source>
</evidence>
<feature type="domain" description="ABC transmembrane type-1" evidence="8">
    <location>
        <begin position="103"/>
        <end position="329"/>
    </location>
</feature>
<keyword evidence="4 7" id="KW-0812">Transmembrane</keyword>
<gene>
    <name evidence="9" type="ORF">SACC_24270</name>
</gene>
<keyword evidence="6 7" id="KW-0472">Membrane</keyword>
<dbReference type="RefSeq" id="WP_229569726.1">
    <property type="nucleotide sequence ID" value="NZ_AP025226.1"/>
</dbReference>
<dbReference type="GO" id="GO:0055085">
    <property type="term" value="P:transmembrane transport"/>
    <property type="evidence" value="ECO:0007669"/>
    <property type="project" value="InterPro"/>
</dbReference>
<keyword evidence="5 7" id="KW-1133">Transmembrane helix</keyword>
<dbReference type="Pfam" id="PF19300">
    <property type="entry name" value="BPD_transp_1_N"/>
    <property type="match status" value="1"/>
</dbReference>
<dbReference type="GeneID" id="68867149"/>
<dbReference type="InterPro" id="IPR045621">
    <property type="entry name" value="BPD_transp_1_N"/>
</dbReference>
<dbReference type="InterPro" id="IPR000515">
    <property type="entry name" value="MetI-like"/>
</dbReference>
<dbReference type="PANTHER" id="PTHR43163:SF6">
    <property type="entry name" value="DIPEPTIDE TRANSPORT SYSTEM PERMEASE PROTEIN DPPB-RELATED"/>
    <property type="match status" value="1"/>
</dbReference>
<organism evidence="9 10">
    <name type="scientific">Saccharolobus caldissimus</name>
    <dbReference type="NCBI Taxonomy" id="1702097"/>
    <lineage>
        <taxon>Archaea</taxon>
        <taxon>Thermoproteota</taxon>
        <taxon>Thermoprotei</taxon>
        <taxon>Sulfolobales</taxon>
        <taxon>Sulfolobaceae</taxon>
        <taxon>Saccharolobus</taxon>
    </lineage>
</organism>
<reference evidence="9 10" key="1">
    <citation type="journal article" date="2022" name="Microbiol. Resour. Announc.">
        <title>Complete Genome Sequence of the Hyperthermophilic and Acidophilic Archaeon Saccharolobus caldissimus Strain HS-3T.</title>
        <authorList>
            <person name="Sakai H.D."/>
            <person name="Kurosawa N."/>
        </authorList>
    </citation>
    <scope>NUCLEOTIDE SEQUENCE [LARGE SCALE GENOMIC DNA]</scope>
    <source>
        <strain evidence="9 10">JCM32116</strain>
    </source>
</reference>